<dbReference type="Gene3D" id="1.10.630.10">
    <property type="entry name" value="Cytochrome P450"/>
    <property type="match status" value="1"/>
</dbReference>
<proteinExistence type="inferred from homology"/>
<evidence type="ECO:0000256" key="5">
    <source>
        <dbReference type="ARBA" id="ARBA00023004"/>
    </source>
</evidence>
<dbReference type="Pfam" id="PF00067">
    <property type="entry name" value="p450"/>
    <property type="match status" value="1"/>
</dbReference>
<comment type="caution">
    <text evidence="8">The sequence shown here is derived from an EMBL/GenBank/DDBJ whole genome shotgun (WGS) entry which is preliminary data.</text>
</comment>
<sequence length="443" mass="50822">MSHYRLPPGQTGLPLIGESLSFRFDPHFVEKRYQQYGPIFRTQIIGRPTVFMIGSEAVEFVLASHMDHFSWREGWPDNFKLLLGESLFVQDGEEHRRNRRLIMPAMHGVALESYFGAMETLTQQYLQKWRKQCEFIWYEEFKQLTFDIASQLLLGTNTSTEVARLSQLFTTLTNGLFTINPLPLPGTKLGKAIAARNQILQHLAQVVKERQQNPTKDALSLLVQARDEDGSQMSDRELVAQAMLLLFAGHETTTAMLTWLCLELALHPEVLQRARNEQFELAQQGFSLEQLGKMPYLDQVLAEVERLHPPVAGGFRGVVKPFEFRGYYVPAGWMVSYSIKITHQLAEVYSQPQHFNPDRFSPQCQEHKQRPYSLIGFGGGPRICVGIAFAKMEMKVIAAHLLRNYQWELLPNQNLEDTRFPTSRPQDGLRVQFQKLKVGKNIT</sequence>
<name>A0ABR9UYN9_9CHRO</name>
<evidence type="ECO:0000256" key="4">
    <source>
        <dbReference type="ARBA" id="ARBA00023002"/>
    </source>
</evidence>
<gene>
    <name evidence="8" type="ORF">IQ230_24405</name>
</gene>
<accession>A0ABR9UYN9</accession>
<evidence type="ECO:0000313" key="9">
    <source>
        <dbReference type="Proteomes" id="UP000651156"/>
    </source>
</evidence>
<keyword evidence="5 7" id="KW-0408">Iron</keyword>
<evidence type="ECO:0000256" key="3">
    <source>
        <dbReference type="ARBA" id="ARBA00022723"/>
    </source>
</evidence>
<dbReference type="InterPro" id="IPR036396">
    <property type="entry name" value="Cyt_P450_sf"/>
</dbReference>
<dbReference type="InterPro" id="IPR017972">
    <property type="entry name" value="Cyt_P450_CS"/>
</dbReference>
<keyword evidence="3 7" id="KW-0479">Metal-binding</keyword>
<dbReference type="PRINTS" id="PR00463">
    <property type="entry name" value="EP450I"/>
</dbReference>
<evidence type="ECO:0000256" key="6">
    <source>
        <dbReference type="ARBA" id="ARBA00023033"/>
    </source>
</evidence>
<dbReference type="PROSITE" id="PS00086">
    <property type="entry name" value="CYTOCHROME_P450"/>
    <property type="match status" value="1"/>
</dbReference>
<dbReference type="RefSeq" id="WP_193934808.1">
    <property type="nucleotide sequence ID" value="NZ_CAWPMZ010000144.1"/>
</dbReference>
<protein>
    <submittedName>
        <fullName evidence="8">Cytochrome P450</fullName>
    </submittedName>
</protein>
<organism evidence="8 9">
    <name type="scientific">Gloeocapsopsis crepidinum LEGE 06123</name>
    <dbReference type="NCBI Taxonomy" id="588587"/>
    <lineage>
        <taxon>Bacteria</taxon>
        <taxon>Bacillati</taxon>
        <taxon>Cyanobacteriota</taxon>
        <taxon>Cyanophyceae</taxon>
        <taxon>Oscillatoriophycideae</taxon>
        <taxon>Chroococcales</taxon>
        <taxon>Chroococcaceae</taxon>
        <taxon>Gloeocapsopsis</taxon>
    </lineage>
</organism>
<dbReference type="EMBL" id="JADEWN010000094">
    <property type="protein sequence ID" value="MBE9193424.1"/>
    <property type="molecule type" value="Genomic_DNA"/>
</dbReference>
<keyword evidence="4 7" id="KW-0560">Oxidoreductase</keyword>
<dbReference type="InterPro" id="IPR002401">
    <property type="entry name" value="Cyt_P450_E_grp-I"/>
</dbReference>
<reference evidence="8 9" key="1">
    <citation type="submission" date="2020-10" db="EMBL/GenBank/DDBJ databases">
        <authorList>
            <person name="Castelo-Branco R."/>
            <person name="Eusebio N."/>
            <person name="Adriana R."/>
            <person name="Vieira A."/>
            <person name="Brugerolle De Fraissinette N."/>
            <person name="Rezende De Castro R."/>
            <person name="Schneider M.P."/>
            <person name="Vasconcelos V."/>
            <person name="Leao P.N."/>
        </authorList>
    </citation>
    <scope>NUCLEOTIDE SEQUENCE [LARGE SCALE GENOMIC DNA]</scope>
    <source>
        <strain evidence="8 9">LEGE 06123</strain>
    </source>
</reference>
<evidence type="ECO:0000256" key="1">
    <source>
        <dbReference type="ARBA" id="ARBA00010617"/>
    </source>
</evidence>
<dbReference type="Proteomes" id="UP000651156">
    <property type="component" value="Unassembled WGS sequence"/>
</dbReference>
<keyword evidence="9" id="KW-1185">Reference proteome</keyword>
<dbReference type="PANTHER" id="PTHR24286:SF384">
    <property type="entry name" value="P450, PUTATIVE (EUROFUNG)-RELATED"/>
    <property type="match status" value="1"/>
</dbReference>
<evidence type="ECO:0000256" key="7">
    <source>
        <dbReference type="RuleBase" id="RU000461"/>
    </source>
</evidence>
<dbReference type="SUPFAM" id="SSF48264">
    <property type="entry name" value="Cytochrome P450"/>
    <property type="match status" value="1"/>
</dbReference>
<evidence type="ECO:0000256" key="2">
    <source>
        <dbReference type="ARBA" id="ARBA00022617"/>
    </source>
</evidence>
<dbReference type="PRINTS" id="PR00385">
    <property type="entry name" value="P450"/>
</dbReference>
<keyword evidence="2 7" id="KW-0349">Heme</keyword>
<keyword evidence="6 7" id="KW-0503">Monooxygenase</keyword>
<dbReference type="InterPro" id="IPR001128">
    <property type="entry name" value="Cyt_P450"/>
</dbReference>
<comment type="similarity">
    <text evidence="1 7">Belongs to the cytochrome P450 family.</text>
</comment>
<evidence type="ECO:0000313" key="8">
    <source>
        <dbReference type="EMBL" id="MBE9193424.1"/>
    </source>
</evidence>
<dbReference type="PANTHER" id="PTHR24286">
    <property type="entry name" value="CYTOCHROME P450 26"/>
    <property type="match status" value="1"/>
</dbReference>
<dbReference type="CDD" id="cd11044">
    <property type="entry name" value="CYP120A1_CYP26-like"/>
    <property type="match status" value="1"/>
</dbReference>